<protein>
    <submittedName>
        <fullName evidence="1">Uncharacterized protein</fullName>
    </submittedName>
</protein>
<evidence type="ECO:0000313" key="1">
    <source>
        <dbReference type="EMBL" id="JAH00678.1"/>
    </source>
</evidence>
<proteinExistence type="predicted"/>
<dbReference type="EMBL" id="GBXM01107899">
    <property type="protein sequence ID" value="JAH00678.1"/>
    <property type="molecule type" value="Transcribed_RNA"/>
</dbReference>
<reference evidence="1" key="1">
    <citation type="submission" date="2014-11" db="EMBL/GenBank/DDBJ databases">
        <authorList>
            <person name="Amaro Gonzalez C."/>
        </authorList>
    </citation>
    <scope>NUCLEOTIDE SEQUENCE</scope>
</reference>
<reference evidence="1" key="2">
    <citation type="journal article" date="2015" name="Fish Shellfish Immunol.">
        <title>Early steps in the European eel (Anguilla anguilla)-Vibrio vulnificus interaction in the gills: Role of the RtxA13 toxin.</title>
        <authorList>
            <person name="Callol A."/>
            <person name="Pajuelo D."/>
            <person name="Ebbesson L."/>
            <person name="Teles M."/>
            <person name="MacKenzie S."/>
            <person name="Amaro C."/>
        </authorList>
    </citation>
    <scope>NUCLEOTIDE SEQUENCE</scope>
</reference>
<accession>A0A0E9P9Z0</accession>
<sequence length="42" mass="4876">MPNPQNSHVQFTKNTKRKYSTQHIFQIAHKHASWLIGGTEDV</sequence>
<name>A0A0E9P9Z0_ANGAN</name>
<organism evidence="1">
    <name type="scientific">Anguilla anguilla</name>
    <name type="common">European freshwater eel</name>
    <name type="synonym">Muraena anguilla</name>
    <dbReference type="NCBI Taxonomy" id="7936"/>
    <lineage>
        <taxon>Eukaryota</taxon>
        <taxon>Metazoa</taxon>
        <taxon>Chordata</taxon>
        <taxon>Craniata</taxon>
        <taxon>Vertebrata</taxon>
        <taxon>Euteleostomi</taxon>
        <taxon>Actinopterygii</taxon>
        <taxon>Neopterygii</taxon>
        <taxon>Teleostei</taxon>
        <taxon>Anguilliformes</taxon>
        <taxon>Anguillidae</taxon>
        <taxon>Anguilla</taxon>
    </lineage>
</organism>
<dbReference type="AlphaFoldDB" id="A0A0E9P9Z0"/>